<evidence type="ECO:0000313" key="3">
    <source>
        <dbReference type="RefSeq" id="XP_052123402.1"/>
    </source>
</evidence>
<accession>A0A9C6U5E0</accession>
<organism evidence="2 3">
    <name type="scientific">Frankliniella occidentalis</name>
    <name type="common">Western flower thrips</name>
    <name type="synonym">Euthrips occidentalis</name>
    <dbReference type="NCBI Taxonomy" id="133901"/>
    <lineage>
        <taxon>Eukaryota</taxon>
        <taxon>Metazoa</taxon>
        <taxon>Ecdysozoa</taxon>
        <taxon>Arthropoda</taxon>
        <taxon>Hexapoda</taxon>
        <taxon>Insecta</taxon>
        <taxon>Pterygota</taxon>
        <taxon>Neoptera</taxon>
        <taxon>Paraneoptera</taxon>
        <taxon>Thysanoptera</taxon>
        <taxon>Terebrantia</taxon>
        <taxon>Thripoidea</taxon>
        <taxon>Thripidae</taxon>
        <taxon>Frankliniella</taxon>
    </lineage>
</organism>
<feature type="compositionally biased region" description="Acidic residues" evidence="1">
    <location>
        <begin position="364"/>
        <end position="373"/>
    </location>
</feature>
<feature type="compositionally biased region" description="Polar residues" evidence="1">
    <location>
        <begin position="375"/>
        <end position="388"/>
    </location>
</feature>
<sequence length="406" mass="44852">MGGQSSALDTKVHMLIVTAEILVVSDEDDWEYMACHYMVEAFVDVSRLSQDDHGGLRVCVLSPVFQQRAGAFIRELHRLSAKTCLYFTLYPCADLWRREERFAPKGAEDTRRDLRFLHKQAPAAADLPGPLPCLSVPTVLDELMPVAPRPPPNGLHQQLDVEAERVQDDGAQPEEGEQQGVLGAADRREPPYALYLSTPRLLSMPKACVNVRVVVVGASDTALSFLETLVFSSPEVRYNNLTLVSRHGLPGETDIGSLADHFLPYRGRYDHRQLARLQLGAWVNVAHGMVTRIRRAERLVEVDGKTSLPYDYLFLFCGQQLCSPRLLAQDTQACKHYPTGRGWPAAIGAAEPGAARREQPAEDTPQDGEEEASVSDMSSSMAETSVTTNDVHNHLCSCTTSKQGRS</sequence>
<evidence type="ECO:0000313" key="2">
    <source>
        <dbReference type="Proteomes" id="UP000504606"/>
    </source>
</evidence>
<dbReference type="AlphaFoldDB" id="A0A9C6U5E0"/>
<dbReference type="RefSeq" id="XP_052123402.1">
    <property type="nucleotide sequence ID" value="XM_052267442.1"/>
</dbReference>
<evidence type="ECO:0000256" key="1">
    <source>
        <dbReference type="SAM" id="MobiDB-lite"/>
    </source>
</evidence>
<proteinExistence type="predicted"/>
<dbReference type="KEGG" id="foc:127749414"/>
<gene>
    <name evidence="3" type="primary">LOC127749414</name>
</gene>
<feature type="region of interest" description="Disordered" evidence="1">
    <location>
        <begin position="346"/>
        <end position="388"/>
    </location>
</feature>
<dbReference type="SUPFAM" id="SSF51905">
    <property type="entry name" value="FAD/NAD(P)-binding domain"/>
    <property type="match status" value="1"/>
</dbReference>
<dbReference type="Proteomes" id="UP000504606">
    <property type="component" value="Unplaced"/>
</dbReference>
<keyword evidence="2" id="KW-1185">Reference proteome</keyword>
<protein>
    <submittedName>
        <fullName evidence="3">Cilia- and flagella-associated protein 61-like</fullName>
    </submittedName>
</protein>
<dbReference type="PANTHER" id="PTHR21178:SF8">
    <property type="entry name" value="CILIA- AND FLAGELLA-ASSOCIATED PROTEIN 61"/>
    <property type="match status" value="1"/>
</dbReference>
<dbReference type="InterPro" id="IPR036188">
    <property type="entry name" value="FAD/NAD-bd_sf"/>
</dbReference>
<dbReference type="PANTHER" id="PTHR21178">
    <property type="entry name" value="CILIA- AND FLAGELLA-ASSOCIATED PROTEIN 61"/>
    <property type="match status" value="1"/>
</dbReference>
<dbReference type="GeneID" id="127749414"/>
<dbReference type="OrthoDB" id="8195989at2759"/>
<dbReference type="InterPro" id="IPR038884">
    <property type="entry name" value="CFAP61"/>
</dbReference>
<name>A0A9C6U5E0_FRAOC</name>
<reference evidence="3" key="1">
    <citation type="submission" date="2025-08" db="UniProtKB">
        <authorList>
            <consortium name="RefSeq"/>
        </authorList>
    </citation>
    <scope>IDENTIFICATION</scope>
    <source>
        <tissue evidence="3">Whole organism</tissue>
    </source>
</reference>